<dbReference type="GO" id="GO:0003677">
    <property type="term" value="F:DNA binding"/>
    <property type="evidence" value="ECO:0007669"/>
    <property type="project" value="InterPro"/>
</dbReference>
<feature type="region of interest" description="Disordered" evidence="1">
    <location>
        <begin position="150"/>
        <end position="211"/>
    </location>
</feature>
<name>A0A8J5J8A0_HOMAM</name>
<reference evidence="3" key="1">
    <citation type="journal article" date="2021" name="Sci. Adv.">
        <title>The American lobster genome reveals insights on longevity, neural, and immune adaptations.</title>
        <authorList>
            <person name="Polinski J.M."/>
            <person name="Zimin A.V."/>
            <person name="Clark K.F."/>
            <person name="Kohn A.B."/>
            <person name="Sadowski N."/>
            <person name="Timp W."/>
            <person name="Ptitsyn A."/>
            <person name="Khanna P."/>
            <person name="Romanova D.Y."/>
            <person name="Williams P."/>
            <person name="Greenwood S.J."/>
            <person name="Moroz L.L."/>
            <person name="Walt D.R."/>
            <person name="Bodnar A.G."/>
        </authorList>
    </citation>
    <scope>NUCLEOTIDE SEQUENCE</scope>
    <source>
        <strain evidence="3">GMGI-L3</strain>
    </source>
</reference>
<evidence type="ECO:0000256" key="1">
    <source>
        <dbReference type="SAM" id="MobiDB-lite"/>
    </source>
</evidence>
<feature type="region of interest" description="Disordered" evidence="1">
    <location>
        <begin position="312"/>
        <end position="373"/>
    </location>
</feature>
<accession>A0A8J5J8A0</accession>
<dbReference type="InterPro" id="IPR035898">
    <property type="entry name" value="TAZ_dom_sf"/>
</dbReference>
<dbReference type="GO" id="GO:0006355">
    <property type="term" value="P:regulation of DNA-templated transcription"/>
    <property type="evidence" value="ECO:0007669"/>
    <property type="project" value="InterPro"/>
</dbReference>
<proteinExistence type="predicted"/>
<evidence type="ECO:0000313" key="3">
    <source>
        <dbReference type="EMBL" id="KAG7154457.1"/>
    </source>
</evidence>
<dbReference type="InterPro" id="IPR003150">
    <property type="entry name" value="DNA-bd_RFX"/>
</dbReference>
<dbReference type="EMBL" id="JAHLQT010044460">
    <property type="protein sequence ID" value="KAG7154457.1"/>
    <property type="molecule type" value="Genomic_DNA"/>
</dbReference>
<gene>
    <name evidence="3" type="primary">HAC1-L</name>
    <name evidence="3" type="ORF">Hamer_G018198</name>
</gene>
<dbReference type="Pfam" id="PF02257">
    <property type="entry name" value="RFX_DNA_binding"/>
    <property type="match status" value="1"/>
</dbReference>
<organism evidence="3 4">
    <name type="scientific">Homarus americanus</name>
    <name type="common">American lobster</name>
    <dbReference type="NCBI Taxonomy" id="6706"/>
    <lineage>
        <taxon>Eukaryota</taxon>
        <taxon>Metazoa</taxon>
        <taxon>Ecdysozoa</taxon>
        <taxon>Arthropoda</taxon>
        <taxon>Crustacea</taxon>
        <taxon>Multicrustacea</taxon>
        <taxon>Malacostraca</taxon>
        <taxon>Eumalacostraca</taxon>
        <taxon>Eucarida</taxon>
        <taxon>Decapoda</taxon>
        <taxon>Pleocyemata</taxon>
        <taxon>Astacidea</taxon>
        <taxon>Nephropoidea</taxon>
        <taxon>Nephropidae</taxon>
        <taxon>Homarus</taxon>
    </lineage>
</organism>
<feature type="domain" description="RFX-type winged-helix" evidence="2">
    <location>
        <begin position="35"/>
        <end position="109"/>
    </location>
</feature>
<evidence type="ECO:0000259" key="2">
    <source>
        <dbReference type="Pfam" id="PF02257"/>
    </source>
</evidence>
<feature type="region of interest" description="Disordered" evidence="1">
    <location>
        <begin position="120"/>
        <end position="139"/>
    </location>
</feature>
<keyword evidence="4" id="KW-1185">Reference proteome</keyword>
<protein>
    <submittedName>
        <fullName evidence="3">Histone acetyltransferase HAC1-like</fullName>
    </submittedName>
</protein>
<dbReference type="Proteomes" id="UP000747542">
    <property type="component" value="Unassembled WGS sequence"/>
</dbReference>
<comment type="caution">
    <text evidence="3">The sequence shown here is derived from an EMBL/GenBank/DDBJ whole genome shotgun (WGS) entry which is preliminary data.</text>
</comment>
<feature type="compositionally biased region" description="Basic and acidic residues" evidence="1">
    <location>
        <begin position="150"/>
        <end position="196"/>
    </location>
</feature>
<feature type="compositionally biased region" description="Acidic residues" evidence="1">
    <location>
        <begin position="1"/>
        <end position="11"/>
    </location>
</feature>
<dbReference type="Gene3D" id="1.10.10.10">
    <property type="entry name" value="Winged helix-like DNA-binding domain superfamily/Winged helix DNA-binding domain"/>
    <property type="match status" value="1"/>
</dbReference>
<dbReference type="InterPro" id="IPR036388">
    <property type="entry name" value="WH-like_DNA-bd_sf"/>
</dbReference>
<feature type="region of interest" description="Disordered" evidence="1">
    <location>
        <begin position="1"/>
        <end position="30"/>
    </location>
</feature>
<feature type="compositionally biased region" description="Polar residues" evidence="1">
    <location>
        <begin position="197"/>
        <end position="211"/>
    </location>
</feature>
<dbReference type="SUPFAM" id="SSF57933">
    <property type="entry name" value="TAZ domain"/>
    <property type="match status" value="1"/>
</dbReference>
<dbReference type="Gene3D" id="1.20.1020.10">
    <property type="entry name" value="TAZ domain"/>
    <property type="match status" value="1"/>
</dbReference>
<sequence>MPTVIQEEEQSEDHVTSPRNGSRNETQQKMEHGKLWLSRSLIFINTTLSVVALSSIEEAYQKHCKETGKEALTTPVLARLIHSLFSDAIKCRLGPRGNQKIHYRKLQLKQTTVSFSQSTINTSENSTASVNSVNDSVDPTSDEIFNIYKQEERQPEDSGKQEHKNIKDKESVDEPEVRTNHVAVTEKDEKKEEKTGISETPSRENQMSQISMDDKEGCEIAAERLSKVLKWISNQGRKDVLLQVFAHSASCQLPSCTPVCLMFRRVRRHVVAARHSCSVLRVYSTLLRMHVSSCKSSDCGLPACPALRATKPVKRSIEQQENPSKRPAVSSGGVRFPSTLALAPRSPPSSLPGSPVNSPPLSPEVLSQGGEPHWQTHTPVQYVIVPVMPVIMPLPENRGA</sequence>
<evidence type="ECO:0000313" key="4">
    <source>
        <dbReference type="Proteomes" id="UP000747542"/>
    </source>
</evidence>
<dbReference type="AlphaFoldDB" id="A0A8J5J8A0"/>